<evidence type="ECO:0000313" key="4">
    <source>
        <dbReference type="Proteomes" id="UP001497512"/>
    </source>
</evidence>
<dbReference type="InterPro" id="IPR044277">
    <property type="entry name" value="GIP1"/>
</dbReference>
<dbReference type="EMBL" id="OZ019905">
    <property type="protein sequence ID" value="CAK9202394.1"/>
    <property type="molecule type" value="Genomic_DNA"/>
</dbReference>
<feature type="compositionally biased region" description="Polar residues" evidence="1">
    <location>
        <begin position="660"/>
        <end position="669"/>
    </location>
</feature>
<feature type="region of interest" description="Disordered" evidence="1">
    <location>
        <begin position="500"/>
        <end position="529"/>
    </location>
</feature>
<feature type="region of interest" description="Disordered" evidence="1">
    <location>
        <begin position="213"/>
        <end position="232"/>
    </location>
</feature>
<dbReference type="Pfam" id="PF06972">
    <property type="entry name" value="GIP1_N"/>
    <property type="match status" value="1"/>
</dbReference>
<proteinExistence type="predicted"/>
<dbReference type="PANTHER" id="PTHR46775:SF1">
    <property type="entry name" value="FLOCCULATION PROTEIN (DUF1296)"/>
    <property type="match status" value="1"/>
</dbReference>
<feature type="domain" description="GBF-interacting protein 1 N-terminal" evidence="2">
    <location>
        <begin position="17"/>
        <end position="75"/>
    </location>
</feature>
<dbReference type="SUPFAM" id="SSF46934">
    <property type="entry name" value="UBA-like"/>
    <property type="match status" value="1"/>
</dbReference>
<feature type="compositionally biased region" description="Polar residues" evidence="1">
    <location>
        <begin position="247"/>
        <end position="258"/>
    </location>
</feature>
<feature type="compositionally biased region" description="Basic and acidic residues" evidence="1">
    <location>
        <begin position="73"/>
        <end position="87"/>
    </location>
</feature>
<evidence type="ECO:0000256" key="1">
    <source>
        <dbReference type="SAM" id="MobiDB-lite"/>
    </source>
</evidence>
<protein>
    <recommendedName>
        <fullName evidence="2">GBF-interacting protein 1 N-terminal domain-containing protein</fullName>
    </recommendedName>
</protein>
<sequence>MNINARVGAAAGGGVKIPPSAMEVVRSLKEIVENSDDEIYAMLKECNMDLNETAQRLLNQANFHEVKRRRDRKKEGGANKESADLRTRPGSGGSNPTRGGRGGGGRGHSVARLSSQEYSSGRGKQFPSRENGIHPSSWSSSAVSTPNLSTLPHRQMQPVASGPISTASTPAQTLPSAAAKSGSTLSGSSIDTFSPPVLQGAWGSGHGTVADILRSSGIPTSQPTPSHASLAPAVSQPYLPDAHLEPSSEQSDFHSSSADPVLPQLLASQTLGAQDAIKRDLGTVGNQRPVGDRPSGSFSVDVGPGVASLQPQVAPATGLPSSPETDLEAQVIRPPSPSHSVSLPSTQDQPAEEAVALDDGVSNESQSQQTGGIGSSGPGLGGSQFNGRPMYPSQQQPVGTQKAPGVGMEWNVKASVQDHGGLAIDAQVPPTTIGEMGKIVDSLQSLNIQYQQPVVIPNHLQVPEADCTNLSFGSFGADFGTIFSSKFRIDTADKGQVVTTEGTPGVDVPVEQSIPSSVPPPVTPAQSYGHQTETASLENLGTSNDEVASLSVKVTQPLELPKPDPVVQQGPHYPYLPPAANYSGFGLVPQLSGGQYGYEALDSQPPDLSRLPSLMQPYTDPTSSYYTPAFRTGIDGDGRYPSYVASNTASKYNGNVGLMTGSSLQSSQESGKHMMSASGPGGIPASQPGNSAQTVPSLPQQPLPMHPYAAQPPLGHFGNYLGYQYVPPNYPYMHTAYQHNYGPSNNAYAQAPTASSYPSAAVSAYPAGSSAPVKYPVPQYKPGVATGNAPHSASAVSYEGYTTPSGYGSNPVGTASNTSGYDDVAVSHYKDNSLYIPNQQTGESSAVWMQSQQLPRDTGPSAGMQTSSYYNLVGQGQHSAYVHSQSAHTHGHPGSGYGNPYHPSQSVAAPNTHQMLQQPQTLGSSGAGSIQGGAYQQAQRSQQTWTNNY</sequence>
<feature type="compositionally biased region" description="Gly residues" evidence="1">
    <location>
        <begin position="371"/>
        <end position="384"/>
    </location>
</feature>
<dbReference type="InterPro" id="IPR009719">
    <property type="entry name" value="GIP1_N"/>
</dbReference>
<reference evidence="3" key="1">
    <citation type="submission" date="2024-02" db="EMBL/GenBank/DDBJ databases">
        <authorList>
            <consortium name="ELIXIR-Norway"/>
            <consortium name="Elixir Norway"/>
        </authorList>
    </citation>
    <scope>NUCLEOTIDE SEQUENCE</scope>
</reference>
<feature type="compositionally biased region" description="Polar residues" evidence="1">
    <location>
        <begin position="902"/>
        <end position="922"/>
    </location>
</feature>
<dbReference type="Proteomes" id="UP001497512">
    <property type="component" value="Chromosome 13"/>
</dbReference>
<dbReference type="PANTHER" id="PTHR46775">
    <property type="entry name" value="FLOCCULATION PROTEIN (DUF1296)"/>
    <property type="match status" value="1"/>
</dbReference>
<dbReference type="InterPro" id="IPR009060">
    <property type="entry name" value="UBA-like_sf"/>
</dbReference>
<feature type="compositionally biased region" description="Polar residues" evidence="1">
    <location>
        <begin position="940"/>
        <end position="949"/>
    </location>
</feature>
<name>A0ABP0TQC1_9BRYO</name>
<organism evidence="3 4">
    <name type="scientific">Sphagnum troendelagicum</name>
    <dbReference type="NCBI Taxonomy" id="128251"/>
    <lineage>
        <taxon>Eukaryota</taxon>
        <taxon>Viridiplantae</taxon>
        <taxon>Streptophyta</taxon>
        <taxon>Embryophyta</taxon>
        <taxon>Bryophyta</taxon>
        <taxon>Sphagnophytina</taxon>
        <taxon>Sphagnopsida</taxon>
        <taxon>Sphagnales</taxon>
        <taxon>Sphagnaceae</taxon>
        <taxon>Sphagnum</taxon>
    </lineage>
</organism>
<keyword evidence="4" id="KW-1185">Reference proteome</keyword>
<gene>
    <name evidence="3" type="ORF">CSSPTR1EN2_LOCUS6385</name>
</gene>
<feature type="compositionally biased region" description="Polar residues" evidence="1">
    <location>
        <begin position="217"/>
        <end position="227"/>
    </location>
</feature>
<feature type="region of interest" description="Disordered" evidence="1">
    <location>
        <begin position="283"/>
        <end position="404"/>
    </location>
</feature>
<feature type="region of interest" description="Disordered" evidence="1">
    <location>
        <begin position="882"/>
        <end position="949"/>
    </location>
</feature>
<feature type="region of interest" description="Disordered" evidence="1">
    <location>
        <begin position="660"/>
        <end position="702"/>
    </location>
</feature>
<evidence type="ECO:0000313" key="3">
    <source>
        <dbReference type="EMBL" id="CAK9202394.1"/>
    </source>
</evidence>
<feature type="compositionally biased region" description="Polar residues" evidence="1">
    <location>
        <begin position="687"/>
        <end position="698"/>
    </location>
</feature>
<feature type="compositionally biased region" description="Polar residues" evidence="1">
    <location>
        <begin position="163"/>
        <end position="187"/>
    </location>
</feature>
<evidence type="ECO:0000259" key="2">
    <source>
        <dbReference type="Pfam" id="PF06972"/>
    </source>
</evidence>
<feature type="region of interest" description="Disordered" evidence="1">
    <location>
        <begin position="61"/>
        <end position="187"/>
    </location>
</feature>
<feature type="region of interest" description="Disordered" evidence="1">
    <location>
        <begin position="238"/>
        <end position="258"/>
    </location>
</feature>
<accession>A0ABP0TQC1</accession>